<feature type="region of interest" description="Disordered" evidence="1">
    <location>
        <begin position="1"/>
        <end position="60"/>
    </location>
</feature>
<name>A0ABQ7W5W5_SOLTU</name>
<evidence type="ECO:0000313" key="3">
    <source>
        <dbReference type="Proteomes" id="UP000826656"/>
    </source>
</evidence>
<protein>
    <submittedName>
        <fullName evidence="2">Uncharacterized protein</fullName>
    </submittedName>
</protein>
<sequence>MERGGGRAARYWGRPEEQQLGISSRGGRGTGSARPGPRPVREPARRTRSRMKMAGWGLSG</sequence>
<keyword evidence="3" id="KW-1185">Reference proteome</keyword>
<comment type="caution">
    <text evidence="2">The sequence shown here is derived from an EMBL/GenBank/DDBJ whole genome shotgun (WGS) entry which is preliminary data.</text>
</comment>
<reference evidence="2 3" key="1">
    <citation type="journal article" date="2021" name="bioRxiv">
        <title>Chromosome-scale and haplotype-resolved genome assembly of a tetraploid potato cultivar.</title>
        <authorList>
            <person name="Sun H."/>
            <person name="Jiao W.-B."/>
            <person name="Krause K."/>
            <person name="Campoy J.A."/>
            <person name="Goel M."/>
            <person name="Folz-Donahue K."/>
            <person name="Kukat C."/>
            <person name="Huettel B."/>
            <person name="Schneeberger K."/>
        </authorList>
    </citation>
    <scope>NUCLEOTIDE SEQUENCE [LARGE SCALE GENOMIC DNA]</scope>
    <source>
        <strain evidence="2">SolTubOtavaFocal</strain>
        <tissue evidence="2">Leaves</tissue>
    </source>
</reference>
<evidence type="ECO:0000256" key="1">
    <source>
        <dbReference type="SAM" id="MobiDB-lite"/>
    </source>
</evidence>
<dbReference type="EMBL" id="JAIVGD010000003">
    <property type="protein sequence ID" value="KAH0776138.1"/>
    <property type="molecule type" value="Genomic_DNA"/>
</dbReference>
<gene>
    <name evidence="2" type="ORF">KY290_007549</name>
</gene>
<proteinExistence type="predicted"/>
<dbReference type="Proteomes" id="UP000826656">
    <property type="component" value="Unassembled WGS sequence"/>
</dbReference>
<evidence type="ECO:0000313" key="2">
    <source>
        <dbReference type="EMBL" id="KAH0776138.1"/>
    </source>
</evidence>
<accession>A0ABQ7W5W5</accession>
<organism evidence="2 3">
    <name type="scientific">Solanum tuberosum</name>
    <name type="common">Potato</name>
    <dbReference type="NCBI Taxonomy" id="4113"/>
    <lineage>
        <taxon>Eukaryota</taxon>
        <taxon>Viridiplantae</taxon>
        <taxon>Streptophyta</taxon>
        <taxon>Embryophyta</taxon>
        <taxon>Tracheophyta</taxon>
        <taxon>Spermatophyta</taxon>
        <taxon>Magnoliopsida</taxon>
        <taxon>eudicotyledons</taxon>
        <taxon>Gunneridae</taxon>
        <taxon>Pentapetalae</taxon>
        <taxon>asterids</taxon>
        <taxon>lamiids</taxon>
        <taxon>Solanales</taxon>
        <taxon>Solanaceae</taxon>
        <taxon>Solanoideae</taxon>
        <taxon>Solaneae</taxon>
        <taxon>Solanum</taxon>
    </lineage>
</organism>